<reference evidence="1" key="1">
    <citation type="submission" date="2022-03" db="EMBL/GenBank/DDBJ databases">
        <title>Genomic analyses of argali, domestic sheep and their hybrids provide insights into chromosomal evolution, heterosis and genetic basis of agronomic traits.</title>
        <authorList>
            <person name="Li M."/>
        </authorList>
    </citation>
    <scope>NUCLEOTIDE SEQUENCE</scope>
    <source>
        <strain evidence="1">F1 hybrid</strain>
    </source>
</reference>
<evidence type="ECO:0000313" key="2">
    <source>
        <dbReference type="Proteomes" id="UP001057279"/>
    </source>
</evidence>
<protein>
    <submittedName>
        <fullName evidence="1">Uncharacterized protein</fullName>
    </submittedName>
</protein>
<dbReference type="Proteomes" id="UP001057279">
    <property type="component" value="Linkage Group LG19"/>
</dbReference>
<keyword evidence="2" id="KW-1185">Reference proteome</keyword>
<accession>A0ACB9UC93</accession>
<evidence type="ECO:0000313" key="1">
    <source>
        <dbReference type="EMBL" id="KAI4564744.1"/>
    </source>
</evidence>
<name>A0ACB9UC93_9CETA</name>
<gene>
    <name evidence="1" type="ORF">MJG53_015756</name>
</gene>
<sequence length="243" mass="26833">MSPAISDLSQTHGAQVPDISFLSHTLPSPASSSVEGCVSEGLHCDPGVSPSEGFLSLQTLKEKDFLITFVHHLATIGLITFSYINNMVRVGTLVLCLHDVSDFLLEAAKLANYAKYQRLCDTLFVIFSAVFAVTHLGIYPFWILNTTLFESWEMIGPYPSWWLFNGLLLVLQVLHVIWSYLIARIAFKALIRGKVLKDDRSDVESSSEEEDITTNSKGPCGRSSSNGANRVNGHMGGSYWAEE</sequence>
<proteinExistence type="predicted"/>
<comment type="caution">
    <text evidence="1">The sequence shown here is derived from an EMBL/GenBank/DDBJ whole genome shotgun (WGS) entry which is preliminary data.</text>
</comment>
<dbReference type="EMBL" id="CM043044">
    <property type="protein sequence ID" value="KAI4564744.1"/>
    <property type="molecule type" value="Genomic_DNA"/>
</dbReference>
<organism evidence="1 2">
    <name type="scientific">Ovis ammon polii x Ovis aries</name>
    <dbReference type="NCBI Taxonomy" id="2918886"/>
    <lineage>
        <taxon>Eukaryota</taxon>
        <taxon>Metazoa</taxon>
        <taxon>Chordata</taxon>
        <taxon>Craniata</taxon>
        <taxon>Vertebrata</taxon>
        <taxon>Euteleostomi</taxon>
        <taxon>Mammalia</taxon>
        <taxon>Eutheria</taxon>
        <taxon>Laurasiatheria</taxon>
        <taxon>Artiodactyla</taxon>
        <taxon>Ruminantia</taxon>
        <taxon>Pecora</taxon>
        <taxon>Bovidae</taxon>
        <taxon>Caprinae</taxon>
        <taxon>Ovis</taxon>
    </lineage>
</organism>